<keyword evidence="3" id="KW-1185">Reference proteome</keyword>
<proteinExistence type="predicted"/>
<reference evidence="2" key="1">
    <citation type="submission" date="2020-08" db="EMBL/GenBank/DDBJ databases">
        <title>Multicomponent nature underlies the extraordinary mechanical properties of spider dragline silk.</title>
        <authorList>
            <person name="Kono N."/>
            <person name="Nakamura H."/>
            <person name="Mori M."/>
            <person name="Yoshida Y."/>
            <person name="Ohtoshi R."/>
            <person name="Malay A.D."/>
            <person name="Moran D.A.P."/>
            <person name="Tomita M."/>
            <person name="Numata K."/>
            <person name="Arakawa K."/>
        </authorList>
    </citation>
    <scope>NUCLEOTIDE SEQUENCE</scope>
</reference>
<dbReference type="SUPFAM" id="SSF53098">
    <property type="entry name" value="Ribonuclease H-like"/>
    <property type="match status" value="1"/>
</dbReference>
<evidence type="ECO:0000256" key="1">
    <source>
        <dbReference type="SAM" id="Coils"/>
    </source>
</evidence>
<dbReference type="PANTHER" id="PTHR47331:SF1">
    <property type="entry name" value="GAG-LIKE PROTEIN"/>
    <property type="match status" value="1"/>
</dbReference>
<name>A0A8X6T801_NEPPI</name>
<dbReference type="InterPro" id="IPR036397">
    <property type="entry name" value="RNaseH_sf"/>
</dbReference>
<dbReference type="Proteomes" id="UP000887013">
    <property type="component" value="Unassembled WGS sequence"/>
</dbReference>
<dbReference type="InterPro" id="IPR012337">
    <property type="entry name" value="RNaseH-like_sf"/>
</dbReference>
<dbReference type="GO" id="GO:0071897">
    <property type="term" value="P:DNA biosynthetic process"/>
    <property type="evidence" value="ECO:0007669"/>
    <property type="project" value="UniProtKB-ARBA"/>
</dbReference>
<dbReference type="Gene3D" id="2.40.70.10">
    <property type="entry name" value="Acid Proteases"/>
    <property type="match status" value="1"/>
</dbReference>
<dbReference type="OrthoDB" id="6436171at2759"/>
<dbReference type="CDD" id="cd01644">
    <property type="entry name" value="RT_pepA17"/>
    <property type="match status" value="1"/>
</dbReference>
<accession>A0A8X6T801</accession>
<dbReference type="Gene3D" id="3.30.420.10">
    <property type="entry name" value="Ribonuclease H-like superfamily/Ribonuclease H"/>
    <property type="match status" value="1"/>
</dbReference>
<organism evidence="2 3">
    <name type="scientific">Nephila pilipes</name>
    <name type="common">Giant wood spider</name>
    <name type="synonym">Nephila maculata</name>
    <dbReference type="NCBI Taxonomy" id="299642"/>
    <lineage>
        <taxon>Eukaryota</taxon>
        <taxon>Metazoa</taxon>
        <taxon>Ecdysozoa</taxon>
        <taxon>Arthropoda</taxon>
        <taxon>Chelicerata</taxon>
        <taxon>Arachnida</taxon>
        <taxon>Araneae</taxon>
        <taxon>Araneomorphae</taxon>
        <taxon>Entelegynae</taxon>
        <taxon>Araneoidea</taxon>
        <taxon>Nephilidae</taxon>
        <taxon>Nephila</taxon>
    </lineage>
</organism>
<dbReference type="EMBL" id="BMAW01098819">
    <property type="protein sequence ID" value="GFS86806.1"/>
    <property type="molecule type" value="Genomic_DNA"/>
</dbReference>
<dbReference type="PANTHER" id="PTHR47331">
    <property type="entry name" value="PHD-TYPE DOMAIN-CONTAINING PROTEIN"/>
    <property type="match status" value="1"/>
</dbReference>
<evidence type="ECO:0000313" key="3">
    <source>
        <dbReference type="Proteomes" id="UP000887013"/>
    </source>
</evidence>
<protein>
    <submittedName>
        <fullName evidence="2">Integrase catalytic domain-containing protein</fullName>
    </submittedName>
</protein>
<dbReference type="InterPro" id="IPR043502">
    <property type="entry name" value="DNA/RNA_pol_sf"/>
</dbReference>
<dbReference type="GO" id="GO:0042575">
    <property type="term" value="C:DNA polymerase complex"/>
    <property type="evidence" value="ECO:0007669"/>
    <property type="project" value="UniProtKB-ARBA"/>
</dbReference>
<dbReference type="GO" id="GO:0003676">
    <property type="term" value="F:nucleic acid binding"/>
    <property type="evidence" value="ECO:0007669"/>
    <property type="project" value="InterPro"/>
</dbReference>
<dbReference type="Pfam" id="PF05380">
    <property type="entry name" value="Peptidase_A17"/>
    <property type="match status" value="1"/>
</dbReference>
<dbReference type="SUPFAM" id="SSF56672">
    <property type="entry name" value="DNA/RNA polymerases"/>
    <property type="match status" value="1"/>
</dbReference>
<gene>
    <name evidence="2" type="primary">AVEN_13813_1</name>
    <name evidence="2" type="ORF">NPIL_140801</name>
</gene>
<dbReference type="InterPro" id="IPR008042">
    <property type="entry name" value="Retrotrans_Pao"/>
</dbReference>
<keyword evidence="1" id="KW-0175">Coiled coil</keyword>
<feature type="coiled-coil region" evidence="1">
    <location>
        <begin position="62"/>
        <end position="96"/>
    </location>
</feature>
<comment type="caution">
    <text evidence="2">The sequence shown here is derived from an EMBL/GenBank/DDBJ whole genome shotgun (WGS) entry which is preliminary data.</text>
</comment>
<evidence type="ECO:0000313" key="2">
    <source>
        <dbReference type="EMBL" id="GFS86806.1"/>
    </source>
</evidence>
<sequence length="1490" mass="169158">MLSKLKKSELIEVAEELEISVPASAKVLTIKDLIEKSDIYKNNLEVVKTVVESIIEKKKDYEKNEARKLELERLKLAQLEKQLELANLQKVTQNVNVTSSDSDLNSSLECLIKSVKTLTIPVPTRAESYNLFFQSLERAFKTKNVPEQFKSEILLNILGERATNLMIYLSEDELCMYDKLKELVLKEFQSTPQEVLNNFRKAKKRPNESYIQFASRLSAAFDYYCQLRKVNDFKGVCELMVSEKIFDSLDRELQIHIGVKQGESWYVPPDLARHCDIYASSKFKNDSNVFSRPQVVIQSQKYRKEYSPQKVFVSEVKTPKCVVCKSNENHSLNVCPVFKNMLVKERIEVVKNKQLCFNCLNHHKVANCYSKSNCYVCKKRHNTLMHIKENATEARSENENLALNPRSNVFVPRIENPDPSINSPSNVPPASTTHSFTATSINANKMVLLSTAKVMIQNSLGIFTSARALLDVGSMSHFVSKRLADKLNLKKQKRSIVVSGLNQSSSVVNRIVKTKISNGSGSFEKEIELLVVPEITDHLPSRQFDINTLELGNFKLADVSFNKPGEVDILLGAQLFYELLRTGQIRFPDSEIAFQNTVFGYVATGSVPIENKTTFHCGLIIEDLDANLRKFWEIEEVEGENLPDEESLICEDHFMKTHFRKDNGTYVVKMPFKIEPPCLGESKHIAIKRFNSLWKRLEGDPEYLQLYREFLTEYENLGHMQATSETPKYFMPHHGVFRPESSTTKLRVVFNASEATSSGQSLNDNLYSGSVVQDDLFAILLRFRKHSVVFTADIKKMYRQIWIHPDQCDLQCIFWKSLKEEKLRIFKLLTVTYGTKCAPYLATRVLQQLCWDEQNRYPLAAAAGKDFYVDDILSGTEDLSSAIELQDQLILLLKSAGMELLKWSSNNPSLLHNVPTSDREYNFDNPNSTTLKTLGLQFNPKKDTFCFSVQKIVSPATKRTMLSDISRLFDPLGLLGPLIITAKIFLQKLWILKIDWDDKVPLHLSREREKFSSELSQLKNVTVERHVLTSKALKVDLIGFGDASKDAYGCAVYIRSVSSYGDIKVSLLCSKSRVAPIKEISIPRLELCAAELLSKLIVKVISSLQLEFHEIHLYSDSTMVLAWIKTPPSSVKVFVANRVTKIQENTKDFHWHYVKTAENPADFISRGIFPSKIQQLDIRWNGPSFLASSSWPHFKDNPDVSDDEYLLEVKGTEKNSELNMDSMIHLSLCTTPSFLECLFEISNNYINIIRVLSYVFRFVKNLKGAVKTTGPLNAKELNAAEAFLIKGVQTQTFTKDINSLQNQHCVPPGSKLKTLNPFLDSEGLLRVGGRLVQPTVSTQIMGNLPKERVSPDFAFNCAGADFCGPFYIKSKAQRKGVLQKVYICIFVCFCFKAVHIEIVSDLSSNSFIAALKRFMARRGKCARLFSDNGRNFVGANKEIKRLHEMVKKPDEKLAGYLAAEGNKLNLRRVLNGNCSNRGNFKFSSSLSFVS</sequence>
<dbReference type="InterPro" id="IPR021109">
    <property type="entry name" value="Peptidase_aspartic_dom_sf"/>
</dbReference>